<keyword evidence="1 2" id="KW-0812">Transmembrane</keyword>
<feature type="transmembrane region" description="Helical" evidence="1">
    <location>
        <begin position="90"/>
        <end position="107"/>
    </location>
</feature>
<keyword evidence="3" id="KW-1185">Reference proteome</keyword>
<keyword evidence="1" id="KW-1133">Transmembrane helix</keyword>
<dbReference type="RefSeq" id="XP_001032245.2">
    <property type="nucleotide sequence ID" value="XM_001032245.3"/>
</dbReference>
<organism evidence="2 3">
    <name type="scientific">Tetrahymena thermophila (strain SB210)</name>
    <dbReference type="NCBI Taxonomy" id="312017"/>
    <lineage>
        <taxon>Eukaryota</taxon>
        <taxon>Sar</taxon>
        <taxon>Alveolata</taxon>
        <taxon>Ciliophora</taxon>
        <taxon>Intramacronucleata</taxon>
        <taxon>Oligohymenophorea</taxon>
        <taxon>Hymenostomatida</taxon>
        <taxon>Tetrahymenina</taxon>
        <taxon>Tetrahymenidae</taxon>
        <taxon>Tetrahymena</taxon>
    </lineage>
</organism>
<dbReference type="eggNOG" id="ENOG502SVDU">
    <property type="taxonomic scope" value="Eukaryota"/>
</dbReference>
<feature type="transmembrane region" description="Helical" evidence="1">
    <location>
        <begin position="65"/>
        <end position="84"/>
    </location>
</feature>
<evidence type="ECO:0000256" key="1">
    <source>
        <dbReference type="SAM" id="Phobius"/>
    </source>
</evidence>
<dbReference type="EMBL" id="GG662502">
    <property type="protein sequence ID" value="EAR84582.2"/>
    <property type="molecule type" value="Genomic_DNA"/>
</dbReference>
<name>Q22GU2_TETTS</name>
<dbReference type="GeneID" id="7840540"/>
<evidence type="ECO:0000313" key="3">
    <source>
        <dbReference type="Proteomes" id="UP000009168"/>
    </source>
</evidence>
<dbReference type="Proteomes" id="UP000009168">
    <property type="component" value="Unassembled WGS sequence"/>
</dbReference>
<dbReference type="OMA" id="YMQNISK"/>
<evidence type="ECO:0000313" key="2">
    <source>
        <dbReference type="EMBL" id="EAR84582.2"/>
    </source>
</evidence>
<dbReference type="HOGENOM" id="CLU_1589715_0_0_1"/>
<dbReference type="InParanoid" id="Q22GU2"/>
<reference evidence="3" key="1">
    <citation type="journal article" date="2006" name="PLoS Biol.">
        <title>Macronuclear genome sequence of the ciliate Tetrahymena thermophila, a model eukaryote.</title>
        <authorList>
            <person name="Eisen J.A."/>
            <person name="Coyne R.S."/>
            <person name="Wu M."/>
            <person name="Wu D."/>
            <person name="Thiagarajan M."/>
            <person name="Wortman J.R."/>
            <person name="Badger J.H."/>
            <person name="Ren Q."/>
            <person name="Amedeo P."/>
            <person name="Jones K.M."/>
            <person name="Tallon L.J."/>
            <person name="Delcher A.L."/>
            <person name="Salzberg S.L."/>
            <person name="Silva J.C."/>
            <person name="Haas B.J."/>
            <person name="Majoros W.H."/>
            <person name="Farzad M."/>
            <person name="Carlton J.M."/>
            <person name="Smith R.K. Jr."/>
            <person name="Garg J."/>
            <person name="Pearlman R.E."/>
            <person name="Karrer K.M."/>
            <person name="Sun L."/>
            <person name="Manning G."/>
            <person name="Elde N.C."/>
            <person name="Turkewitz A.P."/>
            <person name="Asai D.J."/>
            <person name="Wilkes D.E."/>
            <person name="Wang Y."/>
            <person name="Cai H."/>
            <person name="Collins K."/>
            <person name="Stewart B.A."/>
            <person name="Lee S.R."/>
            <person name="Wilamowska K."/>
            <person name="Weinberg Z."/>
            <person name="Ruzzo W.L."/>
            <person name="Wloga D."/>
            <person name="Gaertig J."/>
            <person name="Frankel J."/>
            <person name="Tsao C.-C."/>
            <person name="Gorovsky M.A."/>
            <person name="Keeling P.J."/>
            <person name="Waller R.F."/>
            <person name="Patron N.J."/>
            <person name="Cherry J.M."/>
            <person name="Stover N.A."/>
            <person name="Krieger C.J."/>
            <person name="del Toro C."/>
            <person name="Ryder H.F."/>
            <person name="Williamson S.C."/>
            <person name="Barbeau R.A."/>
            <person name="Hamilton E.P."/>
            <person name="Orias E."/>
        </authorList>
    </citation>
    <scope>NUCLEOTIDE SEQUENCE [LARGE SCALE GENOMIC DNA]</scope>
    <source>
        <strain evidence="3">SB210</strain>
    </source>
</reference>
<keyword evidence="1" id="KW-0472">Membrane</keyword>
<dbReference type="OrthoDB" id="285612at2759"/>
<accession>Q22GU2</accession>
<proteinExistence type="predicted"/>
<dbReference type="KEGG" id="tet:TTHERM_00656140"/>
<dbReference type="AlphaFoldDB" id="Q22GU2"/>
<sequence length="168" mass="20169">MEDLNQKKEQQNKDQLNLQKQEERESAFKKLYKDYVNQKQNEINLYNIFKNNVLLEDFTYSRRSALAFIFVPTLLNLYYIWKPYSPMKNTFRIGTIIGCFLHFNYALKKDFRELVKKDTELANKARLYAQNISINNLSVRSFQKETNEIADKRKQKIEPVQVQDIQNK</sequence>
<protein>
    <submittedName>
        <fullName evidence="2">Transmembrane protein, putative</fullName>
    </submittedName>
</protein>
<gene>
    <name evidence="2" type="ORF">TTHERM_00656140</name>
</gene>